<evidence type="ECO:0000259" key="7">
    <source>
        <dbReference type="Pfam" id="PF17917"/>
    </source>
</evidence>
<evidence type="ECO:0000256" key="3">
    <source>
        <dbReference type="ARBA" id="ARBA00022722"/>
    </source>
</evidence>
<dbReference type="GO" id="GO:0003964">
    <property type="term" value="F:RNA-directed DNA polymerase activity"/>
    <property type="evidence" value="ECO:0007669"/>
    <property type="project" value="UniProtKB-KW"/>
</dbReference>
<dbReference type="EMBL" id="AY123112">
    <property type="protein sequence ID" value="AAM93984.1"/>
    <property type="molecule type" value="mRNA"/>
</dbReference>
<dbReference type="InterPro" id="IPR043502">
    <property type="entry name" value="DNA/RNA_pol_sf"/>
</dbReference>
<dbReference type="GO" id="GO:0004519">
    <property type="term" value="F:endonuclease activity"/>
    <property type="evidence" value="ECO:0007669"/>
    <property type="project" value="UniProtKB-KW"/>
</dbReference>
<keyword evidence="1" id="KW-0808">Transferase</keyword>
<dbReference type="InterPro" id="IPR043128">
    <property type="entry name" value="Rev_trsase/Diguanyl_cyclase"/>
</dbReference>
<evidence type="ECO:0000256" key="2">
    <source>
        <dbReference type="ARBA" id="ARBA00022695"/>
    </source>
</evidence>
<evidence type="ECO:0000256" key="4">
    <source>
        <dbReference type="ARBA" id="ARBA00022759"/>
    </source>
</evidence>
<protein>
    <submittedName>
        <fullName evidence="8">Ribonuclease H</fullName>
    </submittedName>
</protein>
<dbReference type="Gene3D" id="3.30.70.270">
    <property type="match status" value="1"/>
</dbReference>
<dbReference type="PANTHER" id="PTHR34072">
    <property type="entry name" value="ENZYMATIC POLYPROTEIN-RELATED"/>
    <property type="match status" value="1"/>
</dbReference>
<dbReference type="CDD" id="cd09274">
    <property type="entry name" value="RNase_HI_RT_Ty3"/>
    <property type="match status" value="1"/>
</dbReference>
<keyword evidence="6" id="KW-0695">RNA-directed DNA polymerase</keyword>
<feature type="non-terminal residue" evidence="8">
    <location>
        <position position="1"/>
    </location>
</feature>
<organism evidence="8">
    <name type="scientific">Griffithsia japonica</name>
    <name type="common">Red alga</name>
    <dbReference type="NCBI Taxonomy" id="83288"/>
    <lineage>
        <taxon>Eukaryota</taxon>
        <taxon>Rhodophyta</taxon>
        <taxon>Florideophyceae</taxon>
        <taxon>Rhodymeniophycidae</taxon>
        <taxon>Ceramiales</taxon>
        <taxon>Ceramiaceae</taxon>
        <taxon>Griffithsia</taxon>
    </lineage>
</organism>
<keyword evidence="2" id="KW-0548">Nucleotidyltransferase</keyword>
<dbReference type="Pfam" id="PF17917">
    <property type="entry name" value="RT_RNaseH"/>
    <property type="match status" value="1"/>
</dbReference>
<evidence type="ECO:0000256" key="5">
    <source>
        <dbReference type="ARBA" id="ARBA00022801"/>
    </source>
</evidence>
<dbReference type="FunFam" id="3.10.20.370:FF:000001">
    <property type="entry name" value="Retrovirus-related Pol polyprotein from transposon 17.6-like protein"/>
    <property type="match status" value="1"/>
</dbReference>
<sequence length="203" mass="22749">GTRVKGFAQVAAPLNLLLKKGTPPELAPLSEAQRHAFRTLKDTVTSPPVLALPRLNRPYVVDCDASNEQVGCALYQLDEENVKRPIGFWSRTLLPAELNYSTTEKECLAVVWTLRTLRPYLQFETFTVFTDHSALHWLLSTPEPSGRLIRWRLLLSEFTFDIKYKKGSSNTQADALSRLRTLSPAVADAKVTEIPAFPGGRRV</sequence>
<dbReference type="SUPFAM" id="SSF56672">
    <property type="entry name" value="DNA/RNA polymerases"/>
    <property type="match status" value="1"/>
</dbReference>
<name>Q7XZ40_GRIJA</name>
<dbReference type="PANTHER" id="PTHR34072:SF52">
    <property type="entry name" value="RIBONUCLEASE H"/>
    <property type="match status" value="1"/>
</dbReference>
<feature type="domain" description="Reverse transcriptase RNase H-like" evidence="7">
    <location>
        <begin position="56"/>
        <end position="158"/>
    </location>
</feature>
<reference evidence="8" key="1">
    <citation type="submission" date="2002-06" db="EMBL/GenBank/DDBJ databases">
        <authorList>
            <person name="Liu C.L."/>
            <person name="Lee Y.K."/>
            <person name="Lee H.K."/>
        </authorList>
    </citation>
    <scope>NUCLEOTIDE SEQUENCE</scope>
</reference>
<dbReference type="GO" id="GO:0016787">
    <property type="term" value="F:hydrolase activity"/>
    <property type="evidence" value="ECO:0007669"/>
    <property type="project" value="UniProtKB-KW"/>
</dbReference>
<evidence type="ECO:0000256" key="1">
    <source>
        <dbReference type="ARBA" id="ARBA00022679"/>
    </source>
</evidence>
<dbReference type="InterPro" id="IPR041373">
    <property type="entry name" value="RT_RNaseH"/>
</dbReference>
<dbReference type="AlphaFoldDB" id="Q7XZ40"/>
<keyword evidence="3" id="KW-0540">Nuclease</keyword>
<evidence type="ECO:0000313" key="8">
    <source>
        <dbReference type="EMBL" id="AAM93984.1"/>
    </source>
</evidence>
<evidence type="ECO:0000256" key="6">
    <source>
        <dbReference type="ARBA" id="ARBA00022918"/>
    </source>
</evidence>
<keyword evidence="5" id="KW-0378">Hydrolase</keyword>
<keyword evidence="4" id="KW-0255">Endonuclease</keyword>
<proteinExistence type="evidence at transcript level"/>
<accession>Q7XZ40</accession>